<feature type="region of interest" description="Disordered" evidence="1">
    <location>
        <begin position="53"/>
        <end position="79"/>
    </location>
</feature>
<evidence type="ECO:0000313" key="4">
    <source>
        <dbReference type="Proteomes" id="UP000215914"/>
    </source>
</evidence>
<evidence type="ECO:0000259" key="2">
    <source>
        <dbReference type="Pfam" id="PF14214"/>
    </source>
</evidence>
<proteinExistence type="predicted"/>
<dbReference type="PANTHER" id="PTHR45786:SF66">
    <property type="entry name" value="HOOK MOTIF PROTEIN, PUTATIVE-RELATED"/>
    <property type="match status" value="1"/>
</dbReference>
<dbReference type="EMBL" id="MNCJ02000325">
    <property type="protein sequence ID" value="KAF5786130.1"/>
    <property type="molecule type" value="Genomic_DNA"/>
</dbReference>
<evidence type="ECO:0000313" key="3">
    <source>
        <dbReference type="EMBL" id="KAF5786130.1"/>
    </source>
</evidence>
<keyword evidence="3" id="KW-0547">Nucleotide-binding</keyword>
<gene>
    <name evidence="3" type="ORF">HanXRQr2_Chr10g0437091</name>
</gene>
<keyword evidence="3" id="KW-0378">Hydrolase</keyword>
<keyword evidence="3" id="KW-0347">Helicase</keyword>
<evidence type="ECO:0000256" key="1">
    <source>
        <dbReference type="SAM" id="MobiDB-lite"/>
    </source>
</evidence>
<dbReference type="PANTHER" id="PTHR45786">
    <property type="entry name" value="DNA BINDING PROTEIN-LIKE"/>
    <property type="match status" value="1"/>
</dbReference>
<accession>A0A9K3HXD3</accession>
<feature type="domain" description="Helitron helicase-like" evidence="2">
    <location>
        <begin position="443"/>
        <end position="623"/>
    </location>
</feature>
<name>A0A9K3HXD3_HELAN</name>
<dbReference type="Proteomes" id="UP000215914">
    <property type="component" value="Unassembled WGS sequence"/>
</dbReference>
<feature type="compositionally biased region" description="Low complexity" evidence="1">
    <location>
        <begin position="61"/>
        <end position="79"/>
    </location>
</feature>
<dbReference type="InterPro" id="IPR025476">
    <property type="entry name" value="Helitron_helicase-like"/>
</dbReference>
<sequence>MSNYTNNNTTPSSDTRHVSKFKENIIQDRCYPSLKTPTQVVSTNQSIISPMGIMSEMPNYNKNNTRPSSNTRRMSTRSTSITINRTCLSSHQTPNVLNKDMDHSMASQRRLYRKNYLDTRKCKDLCFPELRQPEVITNEFAGVSKDYLDHGDQIVICKICQAILWKDEAARGKSKDRVNTSYSVCCGNGKVELPPFKEPPQQYKNLYNGLDSKSKYFLKNIRRYNSMFSFTSMGGKVDHSVNKGKGPFVFRLGGQNCHYIGSLLPEDGSKPKFCQLYIYDTDNELSNRQAVLGDTNKASSSTTDQVDLQIIEYLKKMLDSENVLVKNYRMVRDSFKENPHLNLRLRLNGKREKDGRTYNLPTASEVAALIVGDIGHSIENRDIVVETKEGNLKHISELHPSYLALQYPLLFPYGEDCYRVDILHKGLIASTTNKRKTCSMREFFAYRIQDRVGVFSLIHNSRRLFQQFLVDAYTMIEAERLNYIRFQQKSLRSETYENLKKLRNRGNTDLSKTGKKCILPSSFTGGSRYMMQNYLDAMSICKWFGYPDIFITITCNPKWPEVKRFLKDKTINPEDRPDILCRLFKVKLDSLIKDLKDKSLLGKVSAVVYTVEFQKRGLPHAHICLFMDPAHKFPTVEHIDPLISAEIPDKNEDMELYTLVGDYMIHGPCGSHNINCPCMVNKRCSKKFPKQFRDHTSIDGSGFPIYRRRDNGAFVEKSGVKLDNRSVVPYNKTLLKKYQAHINVEWCNQVGSIKYLFKYINKGPDKVTVAFDDGNGEDDDDPPVDEIKKYYDCRYVSACEASWRIFRYDIHYRYPSVIRLPFHLPNQQNVVYGVDDYLENVLNNPSVASSMFLSWMECNKHNELARTLTYVEFPTEFVWKSSERCWQARQTAKSIGRIHSVCPALGEAYFLRILLNKVKGPTCFDDILTVNGRKFKTFREACYARGLLDDDKEYIEAIQEASITGLPNYIRSLFVIMLMSNTISRPEHVWQKTWQILAEGILYRQRQIIGVEGISPVYL</sequence>
<reference evidence="3" key="2">
    <citation type="submission" date="2020-06" db="EMBL/GenBank/DDBJ databases">
        <title>Helianthus annuus Genome sequencing and assembly Release 2.</title>
        <authorList>
            <person name="Gouzy J."/>
            <person name="Langlade N."/>
            <person name="Munos S."/>
        </authorList>
    </citation>
    <scope>NUCLEOTIDE SEQUENCE</scope>
    <source>
        <tissue evidence="3">Leaves</tissue>
    </source>
</reference>
<dbReference type="Pfam" id="PF14214">
    <property type="entry name" value="Helitron_like_N"/>
    <property type="match status" value="1"/>
</dbReference>
<comment type="caution">
    <text evidence="3">The sequence shown here is derived from an EMBL/GenBank/DDBJ whole genome shotgun (WGS) entry which is preliminary data.</text>
</comment>
<organism evidence="3 4">
    <name type="scientific">Helianthus annuus</name>
    <name type="common">Common sunflower</name>
    <dbReference type="NCBI Taxonomy" id="4232"/>
    <lineage>
        <taxon>Eukaryota</taxon>
        <taxon>Viridiplantae</taxon>
        <taxon>Streptophyta</taxon>
        <taxon>Embryophyta</taxon>
        <taxon>Tracheophyta</taxon>
        <taxon>Spermatophyta</taxon>
        <taxon>Magnoliopsida</taxon>
        <taxon>eudicotyledons</taxon>
        <taxon>Gunneridae</taxon>
        <taxon>Pentapetalae</taxon>
        <taxon>asterids</taxon>
        <taxon>campanulids</taxon>
        <taxon>Asterales</taxon>
        <taxon>Asteraceae</taxon>
        <taxon>Asteroideae</taxon>
        <taxon>Heliantheae alliance</taxon>
        <taxon>Heliantheae</taxon>
        <taxon>Helianthus</taxon>
    </lineage>
</organism>
<keyword evidence="4" id="KW-1185">Reference proteome</keyword>
<dbReference type="GO" id="GO:0004386">
    <property type="term" value="F:helicase activity"/>
    <property type="evidence" value="ECO:0007669"/>
    <property type="project" value="UniProtKB-KW"/>
</dbReference>
<reference evidence="3" key="1">
    <citation type="journal article" date="2017" name="Nature">
        <title>The sunflower genome provides insights into oil metabolism, flowering and Asterid evolution.</title>
        <authorList>
            <person name="Badouin H."/>
            <person name="Gouzy J."/>
            <person name="Grassa C.J."/>
            <person name="Murat F."/>
            <person name="Staton S.E."/>
            <person name="Cottret L."/>
            <person name="Lelandais-Briere C."/>
            <person name="Owens G.L."/>
            <person name="Carrere S."/>
            <person name="Mayjonade B."/>
            <person name="Legrand L."/>
            <person name="Gill N."/>
            <person name="Kane N.C."/>
            <person name="Bowers J.E."/>
            <person name="Hubner S."/>
            <person name="Bellec A."/>
            <person name="Berard A."/>
            <person name="Berges H."/>
            <person name="Blanchet N."/>
            <person name="Boniface M.C."/>
            <person name="Brunel D."/>
            <person name="Catrice O."/>
            <person name="Chaidir N."/>
            <person name="Claudel C."/>
            <person name="Donnadieu C."/>
            <person name="Faraut T."/>
            <person name="Fievet G."/>
            <person name="Helmstetter N."/>
            <person name="King M."/>
            <person name="Knapp S.J."/>
            <person name="Lai Z."/>
            <person name="Le Paslier M.C."/>
            <person name="Lippi Y."/>
            <person name="Lorenzon L."/>
            <person name="Mandel J.R."/>
            <person name="Marage G."/>
            <person name="Marchand G."/>
            <person name="Marquand E."/>
            <person name="Bret-Mestries E."/>
            <person name="Morien E."/>
            <person name="Nambeesan S."/>
            <person name="Nguyen T."/>
            <person name="Pegot-Espagnet P."/>
            <person name="Pouilly N."/>
            <person name="Raftis F."/>
            <person name="Sallet E."/>
            <person name="Schiex T."/>
            <person name="Thomas J."/>
            <person name="Vandecasteele C."/>
            <person name="Vares D."/>
            <person name="Vear F."/>
            <person name="Vautrin S."/>
            <person name="Crespi M."/>
            <person name="Mangin B."/>
            <person name="Burke J.M."/>
            <person name="Salse J."/>
            <person name="Munos S."/>
            <person name="Vincourt P."/>
            <person name="Rieseberg L.H."/>
            <person name="Langlade N.B."/>
        </authorList>
    </citation>
    <scope>NUCLEOTIDE SEQUENCE</scope>
    <source>
        <tissue evidence="3">Leaves</tissue>
    </source>
</reference>
<keyword evidence="3" id="KW-0067">ATP-binding</keyword>
<dbReference type="Gramene" id="mRNA:HanXRQr2_Chr10g0437091">
    <property type="protein sequence ID" value="mRNA:HanXRQr2_Chr10g0437091"/>
    <property type="gene ID" value="HanXRQr2_Chr10g0437091"/>
</dbReference>
<protein>
    <submittedName>
        <fullName evidence="3">Helitron helicase-like domain-containing protein</fullName>
    </submittedName>
</protein>
<dbReference type="AlphaFoldDB" id="A0A9K3HXD3"/>